<dbReference type="EMBL" id="VSSQ01006849">
    <property type="protein sequence ID" value="MPM34039.1"/>
    <property type="molecule type" value="Genomic_DNA"/>
</dbReference>
<comment type="caution">
    <text evidence="1">The sequence shown here is derived from an EMBL/GenBank/DDBJ whole genome shotgun (WGS) entry which is preliminary data.</text>
</comment>
<dbReference type="AlphaFoldDB" id="A0A644Z0G9"/>
<protein>
    <submittedName>
        <fullName evidence="1">Uncharacterized protein</fullName>
    </submittedName>
</protein>
<gene>
    <name evidence="1" type="ORF">SDC9_80620</name>
</gene>
<reference evidence="1" key="1">
    <citation type="submission" date="2019-08" db="EMBL/GenBank/DDBJ databases">
        <authorList>
            <person name="Kucharzyk K."/>
            <person name="Murdoch R.W."/>
            <person name="Higgins S."/>
            <person name="Loffler F."/>
        </authorList>
    </citation>
    <scope>NUCLEOTIDE SEQUENCE</scope>
</reference>
<sequence length="89" mass="10276">MEKVKINYSSFLKVQELVLEIIQPLALDKFLPTSNQARSSLHQYILPFCLTQLQVAMLNKQQSTLLVLMNLGQVSKFEYLKCASINDEW</sequence>
<name>A0A644Z0G9_9ZZZZ</name>
<accession>A0A644Z0G9</accession>
<proteinExistence type="predicted"/>
<evidence type="ECO:0000313" key="1">
    <source>
        <dbReference type="EMBL" id="MPM34039.1"/>
    </source>
</evidence>
<organism evidence="1">
    <name type="scientific">bioreactor metagenome</name>
    <dbReference type="NCBI Taxonomy" id="1076179"/>
    <lineage>
        <taxon>unclassified sequences</taxon>
        <taxon>metagenomes</taxon>
        <taxon>ecological metagenomes</taxon>
    </lineage>
</organism>